<evidence type="ECO:0000256" key="1">
    <source>
        <dbReference type="SAM" id="MobiDB-lite"/>
    </source>
</evidence>
<sequence>MAATLANVNPYRDTEYLELVRDLVPRTMGVVQGKGATVSGVVRPERDSTWVGVTPHNQLGWRYALRIPRFEPAPTAHDVVLVLRRAESVRNHNRPRFDALPVVGDLHGAPLLDAADLVDDPTLDMTIDTFRSLLISATGGPTPLPAEGRPRLAGFSWFDPDYIRIYTAAPDGDVVGIDVDPAATPEGLGQAMHHGANLPEHHGAPPADDPFADTVLAAAR</sequence>
<accession>A0ABP5T775</accession>
<feature type="region of interest" description="Disordered" evidence="1">
    <location>
        <begin position="185"/>
        <end position="213"/>
    </location>
</feature>
<reference evidence="3" key="1">
    <citation type="journal article" date="2019" name="Int. J. Syst. Evol. Microbiol.">
        <title>The Global Catalogue of Microorganisms (GCM) 10K type strain sequencing project: providing services to taxonomists for standard genome sequencing and annotation.</title>
        <authorList>
            <consortium name="The Broad Institute Genomics Platform"/>
            <consortium name="The Broad Institute Genome Sequencing Center for Infectious Disease"/>
            <person name="Wu L."/>
            <person name="Ma J."/>
        </authorList>
    </citation>
    <scope>NUCLEOTIDE SEQUENCE [LARGE SCALE GENOMIC DNA]</scope>
    <source>
        <strain evidence="3">JCM 16221</strain>
    </source>
</reference>
<dbReference type="EMBL" id="BAAARA010000007">
    <property type="protein sequence ID" value="GAA2346843.1"/>
    <property type="molecule type" value="Genomic_DNA"/>
</dbReference>
<name>A0ABP5T775_9PSEU</name>
<evidence type="ECO:0000313" key="2">
    <source>
        <dbReference type="EMBL" id="GAA2346843.1"/>
    </source>
</evidence>
<keyword evidence="3" id="KW-1185">Reference proteome</keyword>
<organism evidence="2 3">
    <name type="scientific">Saccharopolyspora halophila</name>
    <dbReference type="NCBI Taxonomy" id="405551"/>
    <lineage>
        <taxon>Bacteria</taxon>
        <taxon>Bacillati</taxon>
        <taxon>Actinomycetota</taxon>
        <taxon>Actinomycetes</taxon>
        <taxon>Pseudonocardiales</taxon>
        <taxon>Pseudonocardiaceae</taxon>
        <taxon>Saccharopolyspora</taxon>
    </lineage>
</organism>
<protein>
    <submittedName>
        <fullName evidence="2">Uncharacterized protein</fullName>
    </submittedName>
</protein>
<comment type="caution">
    <text evidence="2">The sequence shown here is derived from an EMBL/GenBank/DDBJ whole genome shotgun (WGS) entry which is preliminary data.</text>
</comment>
<evidence type="ECO:0000313" key="3">
    <source>
        <dbReference type="Proteomes" id="UP001501218"/>
    </source>
</evidence>
<proteinExistence type="predicted"/>
<gene>
    <name evidence="2" type="ORF">GCM10009854_24760</name>
</gene>
<dbReference type="Proteomes" id="UP001501218">
    <property type="component" value="Unassembled WGS sequence"/>
</dbReference>